<dbReference type="EMBL" id="FJ499476">
    <property type="protein sequence ID" value="ACL27431.1"/>
    <property type="molecule type" value="Genomic_DNA"/>
</dbReference>
<geneLocation type="mitochondrion" evidence="2"/>
<dbReference type="Proteomes" id="UP000009046">
    <property type="component" value="Unassembled WGS sequence"/>
</dbReference>
<keyword evidence="1" id="KW-0812">Transmembrane</keyword>
<evidence type="ECO:0000313" key="4">
    <source>
        <dbReference type="EnsemblMetazoa" id="PHUM627349-PA"/>
    </source>
</evidence>
<dbReference type="VEuPathDB" id="VectorBase:PHUM627349"/>
<accession>B8Y957</accession>
<dbReference type="EMBL" id="KC660772">
    <property type="protein sequence ID" value="AHF70702.1"/>
    <property type="molecule type" value="Genomic_DNA"/>
</dbReference>
<evidence type="ECO:0000313" key="5">
    <source>
        <dbReference type="Proteomes" id="UP000009046"/>
    </source>
</evidence>
<reference evidence="2" key="1">
    <citation type="journal article" date="2009" name="Genome Res.">
        <title>The single mitochondrial chromosome typical of animals has evolved into 18 minichromosomes in the human body louse, Pediculus humanus.</title>
        <authorList>
            <person name="Shao R."/>
            <person name="Kirkness E.F."/>
            <person name="Barker S.C."/>
        </authorList>
    </citation>
    <scope>NUCLEOTIDE SEQUENCE</scope>
</reference>
<keyword evidence="5" id="KW-1185">Reference proteome</keyword>
<name>B8Y957_PEDHC</name>
<keyword evidence="1" id="KW-0472">Membrane</keyword>
<dbReference type="HOGENOM" id="CLU_2888452_0_0_1"/>
<sequence length="63" mass="7572">MPQLCPSMWTLYYMIVMFVLYFMLTMIYFMKIDNSNYLENFKLKNKTISNLSYLSVSSVFKSV</sequence>
<protein>
    <submittedName>
        <fullName evidence="2">ATP synthase F0 subunit 8</fullName>
    </submittedName>
</protein>
<evidence type="ECO:0000313" key="2">
    <source>
        <dbReference type="EMBL" id="ACL27431.1"/>
    </source>
</evidence>
<evidence type="ECO:0000256" key="1">
    <source>
        <dbReference type="SAM" id="Phobius"/>
    </source>
</evidence>
<dbReference type="InParanoid" id="B8Y957"/>
<dbReference type="EMBL" id="KC660764">
    <property type="protein sequence ID" value="AHF70694.1"/>
    <property type="molecule type" value="Genomic_DNA"/>
</dbReference>
<dbReference type="EnsemblMetazoa" id="PHUM627349-RA">
    <property type="protein sequence ID" value="PHUM627349-PA"/>
    <property type="gene ID" value="PHUM627349"/>
</dbReference>
<gene>
    <name evidence="2" type="primary">ATP8</name>
    <name evidence="3" type="synonym">atp8</name>
</gene>
<feature type="transmembrane region" description="Helical" evidence="1">
    <location>
        <begin position="12"/>
        <end position="30"/>
    </location>
</feature>
<reference evidence="4" key="3">
    <citation type="submission" date="2021-02" db="UniProtKB">
        <authorList>
            <consortium name="EnsemblMetazoa"/>
        </authorList>
    </citation>
    <scope>IDENTIFICATION</scope>
    <source>
        <strain evidence="4">USDA</strain>
    </source>
</reference>
<evidence type="ECO:0000313" key="3">
    <source>
        <dbReference type="EMBL" id="AHF70694.1"/>
    </source>
</evidence>
<proteinExistence type="predicted"/>
<keyword evidence="1" id="KW-1133">Transmembrane helix</keyword>
<organism evidence="2">
    <name type="scientific">Pediculus humanus subsp. corporis</name>
    <name type="common">Body louse</name>
    <dbReference type="NCBI Taxonomy" id="121224"/>
    <lineage>
        <taxon>Eukaryota</taxon>
        <taxon>Metazoa</taxon>
        <taxon>Ecdysozoa</taxon>
        <taxon>Arthropoda</taxon>
        <taxon>Hexapoda</taxon>
        <taxon>Insecta</taxon>
        <taxon>Pterygota</taxon>
        <taxon>Neoptera</taxon>
        <taxon>Paraneoptera</taxon>
        <taxon>Psocodea</taxon>
        <taxon>Troctomorpha</taxon>
        <taxon>Phthiraptera</taxon>
        <taxon>Anoplura</taxon>
        <taxon>Pediculidae</taxon>
        <taxon>Pediculus</taxon>
    </lineage>
</organism>
<keyword evidence="2" id="KW-0496">Mitochondrion</keyword>
<reference evidence="3" key="2">
    <citation type="journal article" date="2014" name="Med. Vet. Entomol.">
        <title>Second-generation sequencing of entire mitochondrial coding-regions (approximately 15.4 kb) holds promise for study of the phylogeny and taxonomy of human body lice and head lice.</title>
        <authorList>
            <person name="Xiong H."/>
            <person name="Campelo D."/>
            <person name="Pollack R.J."/>
            <person name="Raoult D."/>
            <person name="Shao R."/>
            <person name="Alem M."/>
            <person name="Ali J."/>
            <person name="Bilcha K."/>
            <person name="Barker S.C."/>
        </authorList>
    </citation>
    <scope>NUCLEOTIDE SEQUENCE</scope>
</reference>
<dbReference type="AlphaFoldDB" id="B8Y957"/>